<dbReference type="OrthoDB" id="10064708at2759"/>
<feature type="binding site" evidence="10">
    <location>
        <position position="162"/>
    </location>
    <ligand>
        <name>K(+)</name>
        <dbReference type="ChEBI" id="CHEBI:29103"/>
    </ligand>
</feature>
<dbReference type="NCBIfam" id="TIGR00197">
    <property type="entry name" value="yjeF_nterm"/>
    <property type="match status" value="1"/>
</dbReference>
<evidence type="ECO:0000256" key="2">
    <source>
        <dbReference type="ARBA" id="ARBA00000909"/>
    </source>
</evidence>
<dbReference type="InParanoid" id="A0A3N4KHI5"/>
<dbReference type="STRING" id="1392247.A0A3N4KHI5"/>
<protein>
    <recommendedName>
        <fullName evidence="3 10">NAD(P)H-hydrate epimerase</fullName>
        <ecNumber evidence="3 10">5.1.99.6</ecNumber>
    </recommendedName>
    <alternativeName>
        <fullName evidence="10">NAD(P)HX epimerase</fullName>
    </alternativeName>
</protein>
<evidence type="ECO:0000256" key="3">
    <source>
        <dbReference type="ARBA" id="ARBA00012228"/>
    </source>
</evidence>
<feature type="binding site" evidence="10">
    <location>
        <begin position="62"/>
        <end position="66"/>
    </location>
    <ligand>
        <name>(6S)-NADPHX</name>
        <dbReference type="ChEBI" id="CHEBI:64076"/>
    </ligand>
</feature>
<comment type="catalytic activity">
    <reaction evidence="2 10">
        <text>(6R)-NADPHX = (6S)-NADPHX</text>
        <dbReference type="Rhea" id="RHEA:32227"/>
        <dbReference type="ChEBI" id="CHEBI:64076"/>
        <dbReference type="ChEBI" id="CHEBI:64077"/>
        <dbReference type="EC" id="5.1.99.6"/>
    </reaction>
</comment>
<dbReference type="PANTHER" id="PTHR13232">
    <property type="entry name" value="NAD(P)H-HYDRATE EPIMERASE"/>
    <property type="match status" value="1"/>
</dbReference>
<comment type="cofactor">
    <cofactor evidence="10">
        <name>K(+)</name>
        <dbReference type="ChEBI" id="CHEBI:29103"/>
    </cofactor>
    <text evidence="10">Binds 1 potassium ion per subunit.</text>
</comment>
<organism evidence="12 13">
    <name type="scientific">Morchella conica CCBAS932</name>
    <dbReference type="NCBI Taxonomy" id="1392247"/>
    <lineage>
        <taxon>Eukaryota</taxon>
        <taxon>Fungi</taxon>
        <taxon>Dikarya</taxon>
        <taxon>Ascomycota</taxon>
        <taxon>Pezizomycotina</taxon>
        <taxon>Pezizomycetes</taxon>
        <taxon>Pezizales</taxon>
        <taxon>Morchellaceae</taxon>
        <taxon>Morchella</taxon>
    </lineage>
</organism>
<evidence type="ECO:0000259" key="11">
    <source>
        <dbReference type="PROSITE" id="PS51385"/>
    </source>
</evidence>
<evidence type="ECO:0000256" key="5">
    <source>
        <dbReference type="ARBA" id="ARBA00022741"/>
    </source>
</evidence>
<name>A0A3N4KHI5_9PEZI</name>
<keyword evidence="8 10" id="KW-0520">NAD</keyword>
<comment type="function">
    <text evidence="10">Catalyzes the epimerization of the S- and R-forms of NAD(P)HX, a damaged form of NAD(P)H that is a result of enzymatic or heat-dependent hydration. This is a prerequisite for the S-specific NAD(P)H-hydrate dehydratase to allow the repair of both epimers of NAD(P)HX.</text>
</comment>
<dbReference type="Gene3D" id="3.40.50.10260">
    <property type="entry name" value="YjeF N-terminal domain"/>
    <property type="match status" value="1"/>
</dbReference>
<evidence type="ECO:0000256" key="9">
    <source>
        <dbReference type="ARBA" id="ARBA00023235"/>
    </source>
</evidence>
<dbReference type="GO" id="GO:0046872">
    <property type="term" value="F:metal ion binding"/>
    <property type="evidence" value="ECO:0007669"/>
    <property type="project" value="UniProtKB-KW"/>
</dbReference>
<dbReference type="Proteomes" id="UP000277580">
    <property type="component" value="Unassembled WGS sequence"/>
</dbReference>
<evidence type="ECO:0000256" key="6">
    <source>
        <dbReference type="ARBA" id="ARBA00022857"/>
    </source>
</evidence>
<keyword evidence="9 10" id="KW-0413">Isomerase</keyword>
<evidence type="ECO:0000256" key="1">
    <source>
        <dbReference type="ARBA" id="ARBA00000013"/>
    </source>
</evidence>
<evidence type="ECO:0000256" key="4">
    <source>
        <dbReference type="ARBA" id="ARBA00022723"/>
    </source>
</evidence>
<dbReference type="InterPro" id="IPR004443">
    <property type="entry name" value="YjeF_N_dom"/>
</dbReference>
<comment type="caution">
    <text evidence="10">Lacks conserved residue(s) required for the propagation of feature annotation.</text>
</comment>
<dbReference type="GO" id="GO:0005739">
    <property type="term" value="C:mitochondrion"/>
    <property type="evidence" value="ECO:0007669"/>
    <property type="project" value="UniProtKB-SubCell"/>
</dbReference>
<dbReference type="FunFam" id="3.40.50.10260:FF:000005">
    <property type="entry name" value="NAD(P)H-hydrate epimerase"/>
    <property type="match status" value="1"/>
</dbReference>
<evidence type="ECO:0000256" key="8">
    <source>
        <dbReference type="ARBA" id="ARBA00023027"/>
    </source>
</evidence>
<feature type="domain" description="YjeF N-terminal" evidence="11">
    <location>
        <begin position="12"/>
        <end position="214"/>
    </location>
</feature>
<keyword evidence="7 10" id="KW-0630">Potassium</keyword>
<comment type="similarity">
    <text evidence="10">Belongs to the NnrE/AIBP family.</text>
</comment>
<dbReference type="HAMAP" id="MF_01966">
    <property type="entry name" value="NADHX_epimerase"/>
    <property type="match status" value="1"/>
</dbReference>
<evidence type="ECO:0000256" key="10">
    <source>
        <dbReference type="HAMAP-Rule" id="MF_03159"/>
    </source>
</evidence>
<keyword evidence="5 10" id="KW-0547">Nucleotide-binding</keyword>
<dbReference type="Pfam" id="PF03853">
    <property type="entry name" value="YjeF_N"/>
    <property type="match status" value="1"/>
</dbReference>
<reference evidence="12 13" key="1">
    <citation type="journal article" date="2018" name="Nat. Ecol. Evol.">
        <title>Pezizomycetes genomes reveal the molecular basis of ectomycorrhizal truffle lifestyle.</title>
        <authorList>
            <person name="Murat C."/>
            <person name="Payen T."/>
            <person name="Noel B."/>
            <person name="Kuo A."/>
            <person name="Morin E."/>
            <person name="Chen J."/>
            <person name="Kohler A."/>
            <person name="Krizsan K."/>
            <person name="Balestrini R."/>
            <person name="Da Silva C."/>
            <person name="Montanini B."/>
            <person name="Hainaut M."/>
            <person name="Levati E."/>
            <person name="Barry K.W."/>
            <person name="Belfiori B."/>
            <person name="Cichocki N."/>
            <person name="Clum A."/>
            <person name="Dockter R.B."/>
            <person name="Fauchery L."/>
            <person name="Guy J."/>
            <person name="Iotti M."/>
            <person name="Le Tacon F."/>
            <person name="Lindquist E.A."/>
            <person name="Lipzen A."/>
            <person name="Malagnac F."/>
            <person name="Mello A."/>
            <person name="Molinier V."/>
            <person name="Miyauchi S."/>
            <person name="Poulain J."/>
            <person name="Riccioni C."/>
            <person name="Rubini A."/>
            <person name="Sitrit Y."/>
            <person name="Splivallo R."/>
            <person name="Traeger S."/>
            <person name="Wang M."/>
            <person name="Zifcakova L."/>
            <person name="Wipf D."/>
            <person name="Zambonelli A."/>
            <person name="Paolocci F."/>
            <person name="Nowrousian M."/>
            <person name="Ottonello S."/>
            <person name="Baldrian P."/>
            <person name="Spatafora J.W."/>
            <person name="Henrissat B."/>
            <person name="Nagy L.G."/>
            <person name="Aury J.M."/>
            <person name="Wincker P."/>
            <person name="Grigoriev I.V."/>
            <person name="Bonfante P."/>
            <person name="Martin F.M."/>
        </authorList>
    </citation>
    <scope>NUCLEOTIDE SEQUENCE [LARGE SCALE GENOMIC DNA]</scope>
    <source>
        <strain evidence="12 13">CCBAS932</strain>
    </source>
</reference>
<evidence type="ECO:0000256" key="7">
    <source>
        <dbReference type="ARBA" id="ARBA00022958"/>
    </source>
</evidence>
<dbReference type="GO" id="GO:0000166">
    <property type="term" value="F:nucleotide binding"/>
    <property type="evidence" value="ECO:0007669"/>
    <property type="project" value="UniProtKB-KW"/>
</dbReference>
<feature type="binding site" evidence="10">
    <location>
        <position position="159"/>
    </location>
    <ligand>
        <name>(6S)-NADPHX</name>
        <dbReference type="ChEBI" id="CHEBI:64076"/>
    </ligand>
</feature>
<dbReference type="PROSITE" id="PS51385">
    <property type="entry name" value="YJEF_N"/>
    <property type="match status" value="1"/>
</dbReference>
<feature type="binding site" evidence="10">
    <location>
        <position position="124"/>
    </location>
    <ligand>
        <name>K(+)</name>
        <dbReference type="ChEBI" id="CHEBI:29103"/>
    </ligand>
</feature>
<dbReference type="FunCoup" id="A0A3N4KHI5">
    <property type="interactions" value="259"/>
</dbReference>
<feature type="binding site" evidence="10">
    <location>
        <position position="63"/>
    </location>
    <ligand>
        <name>K(+)</name>
        <dbReference type="ChEBI" id="CHEBI:29103"/>
    </ligand>
</feature>
<dbReference type="EC" id="5.1.99.6" evidence="3 10"/>
<keyword evidence="4 10" id="KW-0479">Metal-binding</keyword>
<keyword evidence="10" id="KW-0496">Mitochondrion</keyword>
<dbReference type="SUPFAM" id="SSF64153">
    <property type="entry name" value="YjeF N-terminal domain-like"/>
    <property type="match status" value="1"/>
</dbReference>
<sequence length="246" mass="26359">MALRQTLTAKRAAALDKELMSTGGFSLDQLMELAGLAVAQAIYKTHPPSTHPRLLIACGPGNNGGDGLVAARHLHLFSYKPTVYYPKPSKGEHFTRLTTQLHSLHIPFTTDFRTALKDTDHVVDALFGFSFDPSGGIRAPFDDAIKAMSEAGVGVTSVDVPSGWGVDEGEGELKPDVLVSLTAPKGVVRGFRGRHFIGGRFVGEELARRWGVGVPPYEGTDQVVEAPVGDVVVVDGEEAEQGREKL</sequence>
<keyword evidence="6" id="KW-0521">NADP</keyword>
<proteinExistence type="inferred from homology"/>
<dbReference type="EMBL" id="ML119174">
    <property type="protein sequence ID" value="RPB07821.1"/>
    <property type="molecule type" value="Genomic_DNA"/>
</dbReference>
<comment type="catalytic activity">
    <reaction evidence="1 10">
        <text>(6R)-NADHX = (6S)-NADHX</text>
        <dbReference type="Rhea" id="RHEA:32215"/>
        <dbReference type="ChEBI" id="CHEBI:64074"/>
        <dbReference type="ChEBI" id="CHEBI:64075"/>
        <dbReference type="EC" id="5.1.99.6"/>
    </reaction>
</comment>
<comment type="subcellular location">
    <subcellularLocation>
        <location evidence="10">Cytoplasm</location>
    </subcellularLocation>
    <subcellularLocation>
        <location evidence="10">Mitochondrion</location>
    </subcellularLocation>
</comment>
<gene>
    <name evidence="12" type="ORF">P167DRAFT_386119</name>
</gene>
<dbReference type="AlphaFoldDB" id="A0A3N4KHI5"/>
<evidence type="ECO:0000313" key="13">
    <source>
        <dbReference type="Proteomes" id="UP000277580"/>
    </source>
</evidence>
<dbReference type="GO" id="GO:0052856">
    <property type="term" value="F:NAD(P)HX epimerase activity"/>
    <property type="evidence" value="ECO:0007669"/>
    <property type="project" value="UniProtKB-UniRule"/>
</dbReference>
<accession>A0A3N4KHI5</accession>
<dbReference type="InterPro" id="IPR036652">
    <property type="entry name" value="YjeF_N_dom_sf"/>
</dbReference>
<dbReference type="PANTHER" id="PTHR13232:SF10">
    <property type="entry name" value="NAD(P)H-HYDRATE EPIMERASE"/>
    <property type="match status" value="1"/>
</dbReference>
<dbReference type="InterPro" id="IPR032976">
    <property type="entry name" value="YJEFN_prot_NAXE-like"/>
</dbReference>
<evidence type="ECO:0000313" key="12">
    <source>
        <dbReference type="EMBL" id="RPB07821.1"/>
    </source>
</evidence>
<keyword evidence="10" id="KW-0963">Cytoplasm</keyword>
<keyword evidence="13" id="KW-1185">Reference proteome</keyword>